<keyword evidence="10" id="KW-0902">Two-component regulatory system</keyword>
<dbReference type="InterPro" id="IPR003660">
    <property type="entry name" value="HAMP_dom"/>
</dbReference>
<evidence type="ECO:0000256" key="6">
    <source>
        <dbReference type="ARBA" id="ARBA00022679"/>
    </source>
</evidence>
<feature type="domain" description="HAMP" evidence="13">
    <location>
        <begin position="310"/>
        <end position="362"/>
    </location>
</feature>
<dbReference type="EC" id="2.7.13.3" evidence="3"/>
<evidence type="ECO:0000313" key="14">
    <source>
        <dbReference type="EMBL" id="MEQ2429270.1"/>
    </source>
</evidence>
<keyword evidence="15" id="KW-1185">Reference proteome</keyword>
<keyword evidence="9" id="KW-0067">ATP-binding</keyword>
<protein>
    <recommendedName>
        <fullName evidence="3">histidine kinase</fullName>
        <ecNumber evidence="3">2.7.13.3</ecNumber>
    </recommendedName>
</protein>
<evidence type="ECO:0000256" key="8">
    <source>
        <dbReference type="ARBA" id="ARBA00022777"/>
    </source>
</evidence>
<gene>
    <name evidence="14" type="ORF">WMQ36_30340</name>
</gene>
<evidence type="ECO:0000256" key="5">
    <source>
        <dbReference type="ARBA" id="ARBA00022553"/>
    </source>
</evidence>
<sequence>MKKMIRKRLCIVILTAMLFSLFINYYVQTLNARNDMYRDAQDKFWQVGQILDQNGREAEKEKENLKERCFIRAKAIAYIIQDRPEVVGNQEEIAKITKLLQVDEFHLFDPEGNLYAGSEPRYFGLNFSSGEQMQFFLPMLEDYSLQMCQDITPNTAEGKLMQYAAVWREDHKGIVQVGLEPTTVLESMKKTELSYVFSLVTSEKDSTIYAIDPESHLILGSTDDSLVGKQIQDIGIRPEQLGITDKVARMTVNQEESYGVFARRQSVILGITMSEAALYQKVNRSTFLVALYLTGISLIMIAFISNYIDRYVVDGISSIHDKLARITKGNLDTRVAVDSTPEFKQLSSQINQMVESLLDTTNKISHILEMTKIPMGVYEYNRDMKRVMATSRLAEILMLGEKEAGMLFSDYILFEEKLEQIRRHPLEQEGGVYELQGKETRFIRIEAFERGHSTLGMIVDVTNDILEKRKIKQERDVDLLTGLYSRRAFYSKLQVVRIRHEHHGVFQSVWISKQPLKL</sequence>
<dbReference type="InterPro" id="IPR050398">
    <property type="entry name" value="HssS/ArlS-like"/>
</dbReference>
<comment type="catalytic activity">
    <reaction evidence="1">
        <text>ATP + protein L-histidine = ADP + protein N-phospho-L-histidine.</text>
        <dbReference type="EC" id="2.7.13.3"/>
    </reaction>
</comment>
<dbReference type="CDD" id="cd06225">
    <property type="entry name" value="HAMP"/>
    <property type="match status" value="1"/>
</dbReference>
<dbReference type="PANTHER" id="PTHR45528:SF1">
    <property type="entry name" value="SENSOR HISTIDINE KINASE CPXA"/>
    <property type="match status" value="1"/>
</dbReference>
<name>A0ABV1DGY7_9FIRM</name>
<dbReference type="Gene3D" id="6.10.340.10">
    <property type="match status" value="1"/>
</dbReference>
<keyword evidence="4" id="KW-1003">Cell membrane</keyword>
<dbReference type="Pfam" id="PF00672">
    <property type="entry name" value="HAMP"/>
    <property type="match status" value="1"/>
</dbReference>
<evidence type="ECO:0000259" key="13">
    <source>
        <dbReference type="PROSITE" id="PS50885"/>
    </source>
</evidence>
<organism evidence="14 15">
    <name type="scientific">Enterocloster hominis</name>
    <name type="common">ex Hitch et al. 2024</name>
    <dbReference type="NCBI Taxonomy" id="1917870"/>
    <lineage>
        <taxon>Bacteria</taxon>
        <taxon>Bacillati</taxon>
        <taxon>Bacillota</taxon>
        <taxon>Clostridia</taxon>
        <taxon>Lachnospirales</taxon>
        <taxon>Lachnospiraceae</taxon>
        <taxon>Enterocloster</taxon>
    </lineage>
</organism>
<comment type="subcellular location">
    <subcellularLocation>
        <location evidence="2">Cell membrane</location>
        <topology evidence="2">Multi-pass membrane protein</topology>
    </subcellularLocation>
</comment>
<feature type="non-terminal residue" evidence="14">
    <location>
        <position position="518"/>
    </location>
</feature>
<keyword evidence="12" id="KW-1133">Transmembrane helix</keyword>
<dbReference type="SMART" id="SM00304">
    <property type="entry name" value="HAMP"/>
    <property type="match status" value="1"/>
</dbReference>
<dbReference type="PANTHER" id="PTHR45528">
    <property type="entry name" value="SENSOR HISTIDINE KINASE CPXA"/>
    <property type="match status" value="1"/>
</dbReference>
<keyword evidence="6" id="KW-0808">Transferase</keyword>
<keyword evidence="7" id="KW-0547">Nucleotide-binding</keyword>
<evidence type="ECO:0000256" key="9">
    <source>
        <dbReference type="ARBA" id="ARBA00022840"/>
    </source>
</evidence>
<keyword evidence="12" id="KW-0812">Transmembrane</keyword>
<evidence type="ECO:0000256" key="1">
    <source>
        <dbReference type="ARBA" id="ARBA00000085"/>
    </source>
</evidence>
<reference evidence="14 15" key="1">
    <citation type="submission" date="2024-03" db="EMBL/GenBank/DDBJ databases">
        <title>Human intestinal bacterial collection.</title>
        <authorList>
            <person name="Pauvert C."/>
            <person name="Hitch T.C.A."/>
            <person name="Clavel T."/>
        </authorList>
    </citation>
    <scope>NUCLEOTIDE SEQUENCE [LARGE SCALE GENOMIC DNA]</scope>
    <source>
        <strain evidence="14 15">CLA-SR-H021</strain>
    </source>
</reference>
<evidence type="ECO:0000256" key="10">
    <source>
        <dbReference type="ARBA" id="ARBA00023012"/>
    </source>
</evidence>
<evidence type="ECO:0000256" key="2">
    <source>
        <dbReference type="ARBA" id="ARBA00004651"/>
    </source>
</evidence>
<accession>A0ABV1DGY7</accession>
<dbReference type="RefSeq" id="WP_349119636.1">
    <property type="nucleotide sequence ID" value="NZ_JBBMFM010000326.1"/>
</dbReference>
<keyword evidence="5" id="KW-0597">Phosphoprotein</keyword>
<comment type="caution">
    <text evidence="14">The sequence shown here is derived from an EMBL/GenBank/DDBJ whole genome shotgun (WGS) entry which is preliminary data.</text>
</comment>
<evidence type="ECO:0000313" key="15">
    <source>
        <dbReference type="Proteomes" id="UP001454086"/>
    </source>
</evidence>
<evidence type="ECO:0000256" key="11">
    <source>
        <dbReference type="ARBA" id="ARBA00023136"/>
    </source>
</evidence>
<dbReference type="Proteomes" id="UP001454086">
    <property type="component" value="Unassembled WGS sequence"/>
</dbReference>
<keyword evidence="11 12" id="KW-0472">Membrane</keyword>
<dbReference type="PROSITE" id="PS50885">
    <property type="entry name" value="HAMP"/>
    <property type="match status" value="1"/>
</dbReference>
<keyword evidence="8" id="KW-0418">Kinase</keyword>
<feature type="transmembrane region" description="Helical" evidence="12">
    <location>
        <begin position="287"/>
        <end position="308"/>
    </location>
</feature>
<dbReference type="SUPFAM" id="SSF158472">
    <property type="entry name" value="HAMP domain-like"/>
    <property type="match status" value="1"/>
</dbReference>
<evidence type="ECO:0000256" key="3">
    <source>
        <dbReference type="ARBA" id="ARBA00012438"/>
    </source>
</evidence>
<evidence type="ECO:0000256" key="12">
    <source>
        <dbReference type="SAM" id="Phobius"/>
    </source>
</evidence>
<evidence type="ECO:0000256" key="7">
    <source>
        <dbReference type="ARBA" id="ARBA00022741"/>
    </source>
</evidence>
<evidence type="ECO:0000256" key="4">
    <source>
        <dbReference type="ARBA" id="ARBA00022475"/>
    </source>
</evidence>
<dbReference type="EMBL" id="JBBMFM010000326">
    <property type="protein sequence ID" value="MEQ2429270.1"/>
    <property type="molecule type" value="Genomic_DNA"/>
</dbReference>
<proteinExistence type="predicted"/>